<evidence type="ECO:0000313" key="2">
    <source>
        <dbReference type="EMBL" id="PYE19325.1"/>
    </source>
</evidence>
<dbReference type="SUPFAM" id="SSF50249">
    <property type="entry name" value="Nucleic acid-binding proteins"/>
    <property type="match status" value="1"/>
</dbReference>
<comment type="caution">
    <text evidence="2">The sequence shown here is derived from an EMBL/GenBank/DDBJ whole genome shotgun (WGS) entry which is preliminary data.</text>
</comment>
<dbReference type="InterPro" id="IPR052513">
    <property type="entry name" value="Thioester_dehydratase-like"/>
</dbReference>
<proteinExistence type="predicted"/>
<dbReference type="PANTHER" id="PTHR34075:SF5">
    <property type="entry name" value="BLR3430 PROTEIN"/>
    <property type="match status" value="1"/>
</dbReference>
<accession>A0A318RZF9</accession>
<sequence length="108" mass="11494">MVTDLRVHGVVCETCGLAMATARPRCAECRSSVTAAEFGPEGSVFASTIVRIAVADREPPYALAYVNLDNGPRVLAHVVGPLDLPPQVGGRVRLLPQVDGDLRVEVTR</sequence>
<dbReference type="AlphaFoldDB" id="A0A318RZF9"/>
<protein>
    <recommendedName>
        <fullName evidence="1">ChsH2 C-terminal OB-fold domain-containing protein</fullName>
    </recommendedName>
</protein>
<keyword evidence="3" id="KW-1185">Reference proteome</keyword>
<evidence type="ECO:0000313" key="3">
    <source>
        <dbReference type="Proteomes" id="UP000247591"/>
    </source>
</evidence>
<reference evidence="2 3" key="1">
    <citation type="submission" date="2018-06" db="EMBL/GenBank/DDBJ databases">
        <title>Genomic Encyclopedia of Type Strains, Phase IV (KMG-IV): sequencing the most valuable type-strain genomes for metagenomic binning, comparative biology and taxonomic classification.</title>
        <authorList>
            <person name="Goeker M."/>
        </authorList>
    </citation>
    <scope>NUCLEOTIDE SEQUENCE [LARGE SCALE GENOMIC DNA]</scope>
    <source>
        <strain evidence="2 3">DSM 45521</strain>
    </source>
</reference>
<evidence type="ECO:0000259" key="1">
    <source>
        <dbReference type="Pfam" id="PF01796"/>
    </source>
</evidence>
<feature type="domain" description="ChsH2 C-terminal OB-fold" evidence="1">
    <location>
        <begin position="37"/>
        <end position="94"/>
    </location>
</feature>
<name>A0A318RZF9_WILLI</name>
<dbReference type="Pfam" id="PF01796">
    <property type="entry name" value="OB_ChsH2_C"/>
    <property type="match status" value="1"/>
</dbReference>
<dbReference type="EMBL" id="QJSP01000003">
    <property type="protein sequence ID" value="PYE19325.1"/>
    <property type="molecule type" value="Genomic_DNA"/>
</dbReference>
<dbReference type="InterPro" id="IPR002878">
    <property type="entry name" value="ChsH2_C"/>
</dbReference>
<gene>
    <name evidence="2" type="ORF">DFR67_103237</name>
</gene>
<dbReference type="Proteomes" id="UP000247591">
    <property type="component" value="Unassembled WGS sequence"/>
</dbReference>
<dbReference type="PANTHER" id="PTHR34075">
    <property type="entry name" value="BLR3430 PROTEIN"/>
    <property type="match status" value="1"/>
</dbReference>
<dbReference type="InterPro" id="IPR012340">
    <property type="entry name" value="NA-bd_OB-fold"/>
</dbReference>
<organism evidence="2 3">
    <name type="scientific">Williamsia limnetica</name>
    <dbReference type="NCBI Taxonomy" id="882452"/>
    <lineage>
        <taxon>Bacteria</taxon>
        <taxon>Bacillati</taxon>
        <taxon>Actinomycetota</taxon>
        <taxon>Actinomycetes</taxon>
        <taxon>Mycobacteriales</taxon>
        <taxon>Nocardiaceae</taxon>
        <taxon>Williamsia</taxon>
    </lineage>
</organism>